<protein>
    <submittedName>
        <fullName evidence="2">Uncharacterized protein</fullName>
    </submittedName>
</protein>
<proteinExistence type="predicted"/>
<keyword evidence="3" id="KW-1185">Reference proteome</keyword>
<dbReference type="EMBL" id="JANPWB010000007">
    <property type="protein sequence ID" value="KAJ1170140.1"/>
    <property type="molecule type" value="Genomic_DNA"/>
</dbReference>
<sequence>MESLSQGLGVIALQTLFGILWPVVKLRCLRQKARDFSFEISDFIFSCRYVSICLCNSAEGMRQVLAEERHIHMDLPSFCFDCGLRYLDGLEDHRKVTRVGGPLPLLVVYLSIQASED</sequence>
<dbReference type="AlphaFoldDB" id="A0AAV7T0S7"/>
<keyword evidence="1" id="KW-1133">Transmembrane helix</keyword>
<dbReference type="Proteomes" id="UP001066276">
    <property type="component" value="Chromosome 4_1"/>
</dbReference>
<evidence type="ECO:0000313" key="2">
    <source>
        <dbReference type="EMBL" id="KAJ1170140.1"/>
    </source>
</evidence>
<evidence type="ECO:0000256" key="1">
    <source>
        <dbReference type="SAM" id="Phobius"/>
    </source>
</evidence>
<evidence type="ECO:0000313" key="3">
    <source>
        <dbReference type="Proteomes" id="UP001066276"/>
    </source>
</evidence>
<feature type="transmembrane region" description="Helical" evidence="1">
    <location>
        <begin position="6"/>
        <end position="24"/>
    </location>
</feature>
<accession>A0AAV7T0S7</accession>
<reference evidence="2" key="1">
    <citation type="journal article" date="2022" name="bioRxiv">
        <title>Sequencing and chromosome-scale assembly of the giantPleurodeles waltlgenome.</title>
        <authorList>
            <person name="Brown T."/>
            <person name="Elewa A."/>
            <person name="Iarovenko S."/>
            <person name="Subramanian E."/>
            <person name="Araus A.J."/>
            <person name="Petzold A."/>
            <person name="Susuki M."/>
            <person name="Suzuki K.-i.T."/>
            <person name="Hayashi T."/>
            <person name="Toyoda A."/>
            <person name="Oliveira C."/>
            <person name="Osipova E."/>
            <person name="Leigh N.D."/>
            <person name="Simon A."/>
            <person name="Yun M.H."/>
        </authorList>
    </citation>
    <scope>NUCLEOTIDE SEQUENCE</scope>
    <source>
        <strain evidence="2">20211129_DDA</strain>
        <tissue evidence="2">Liver</tissue>
    </source>
</reference>
<gene>
    <name evidence="2" type="ORF">NDU88_002021</name>
</gene>
<name>A0AAV7T0S7_PLEWA</name>
<comment type="caution">
    <text evidence="2">The sequence shown here is derived from an EMBL/GenBank/DDBJ whole genome shotgun (WGS) entry which is preliminary data.</text>
</comment>
<organism evidence="2 3">
    <name type="scientific">Pleurodeles waltl</name>
    <name type="common">Iberian ribbed newt</name>
    <dbReference type="NCBI Taxonomy" id="8319"/>
    <lineage>
        <taxon>Eukaryota</taxon>
        <taxon>Metazoa</taxon>
        <taxon>Chordata</taxon>
        <taxon>Craniata</taxon>
        <taxon>Vertebrata</taxon>
        <taxon>Euteleostomi</taxon>
        <taxon>Amphibia</taxon>
        <taxon>Batrachia</taxon>
        <taxon>Caudata</taxon>
        <taxon>Salamandroidea</taxon>
        <taxon>Salamandridae</taxon>
        <taxon>Pleurodelinae</taxon>
        <taxon>Pleurodeles</taxon>
    </lineage>
</organism>
<keyword evidence="1" id="KW-0472">Membrane</keyword>
<keyword evidence="1" id="KW-0812">Transmembrane</keyword>